<sequence length="98" mass="11273">MIYACHFWLPIRAVPGVILNFNLRSDGVTFASDDDPALVTLLFLKSDTYCLYVCVSLPSSFTLRKSVVIWNHDFGRLYNLSCIQILCFRIPVRVDLRE</sequence>
<dbReference type="Proteomes" id="UP001184614">
    <property type="component" value="Unassembled WGS sequence"/>
</dbReference>
<accession>A0ABU1ME40</accession>
<name>A0ABU1ME40_9HYPH</name>
<reference evidence="1 2" key="1">
    <citation type="submission" date="2023-07" db="EMBL/GenBank/DDBJ databases">
        <title>Sorghum-associated microbial communities from plants grown in Nebraska, USA.</title>
        <authorList>
            <person name="Schachtman D."/>
        </authorList>
    </citation>
    <scope>NUCLEOTIDE SEQUENCE [LARGE SCALE GENOMIC DNA]</scope>
    <source>
        <strain evidence="1 2">DS1730</strain>
    </source>
</reference>
<organism evidence="1 2">
    <name type="scientific">Brucella pseudogrignonensis</name>
    <dbReference type="NCBI Taxonomy" id="419475"/>
    <lineage>
        <taxon>Bacteria</taxon>
        <taxon>Pseudomonadati</taxon>
        <taxon>Pseudomonadota</taxon>
        <taxon>Alphaproteobacteria</taxon>
        <taxon>Hyphomicrobiales</taxon>
        <taxon>Brucellaceae</taxon>
        <taxon>Brucella/Ochrobactrum group</taxon>
        <taxon>Brucella</taxon>
    </lineage>
</organism>
<gene>
    <name evidence="1" type="ORF">J2782_004069</name>
</gene>
<comment type="caution">
    <text evidence="1">The sequence shown here is derived from an EMBL/GenBank/DDBJ whole genome shotgun (WGS) entry which is preliminary data.</text>
</comment>
<protein>
    <submittedName>
        <fullName evidence="1">Uncharacterized protein</fullName>
    </submittedName>
</protein>
<evidence type="ECO:0000313" key="2">
    <source>
        <dbReference type="Proteomes" id="UP001184614"/>
    </source>
</evidence>
<dbReference type="EMBL" id="JAVDQT010000010">
    <property type="protein sequence ID" value="MDR6434318.1"/>
    <property type="molecule type" value="Genomic_DNA"/>
</dbReference>
<proteinExistence type="predicted"/>
<evidence type="ECO:0000313" key="1">
    <source>
        <dbReference type="EMBL" id="MDR6434318.1"/>
    </source>
</evidence>
<keyword evidence="2" id="KW-1185">Reference proteome</keyword>